<dbReference type="EMBL" id="CP001941">
    <property type="protein sequence ID" value="ADD08779.1"/>
    <property type="molecule type" value="Genomic_DNA"/>
</dbReference>
<sequence>MPINAVGREVPSEINGQRFKPFAGDLKTPPEGRRAGSLIRMAPRSRSKVVNSLEEVIKKVGLEDGMTVSFHHHLRNGDFVVNMVMETIRKMGIKDIRVFPTALFPVHEPLVPMLTDGTIRRIEGSMNGPLGEATSYGVMRETAVLRSHSGRVRAVESEEVHIDVAFIAAPTADPYGNLNGVDGPSACGPLAYGMVDAYHADHTVAITDHLVPYPAHPISIFQHQIDYVVPVDRIGDPQGIMSGTLRITTSPSRLKIARYALEVIDRVALRDGFSFQAGAGGISLAVTKFLGDLMRKRGIKASFINGGVTKYVVDMLHEGLVDVVFDGQAFDLDAVKSLKEDKNHIETPLAMYGNPYSSGGIVNMLDVGVLGATEVDIDFNVNVNTHSDGLLLHGIGGHQEVAAGSALTIITVPLYRYRVPVIRERVTTVTTPGEVVDVVVTEHGIAINPKRDDIIEAMRGSKVPIWDIQDLQKKAYQICGKPQEPKTTDDIIAAILWRDGTIIDVVYKVKK</sequence>
<dbReference type="InterPro" id="IPR006472">
    <property type="entry name" value="Citrate_lyase_asu"/>
</dbReference>
<keyword evidence="2" id="KW-1185">Reference proteome</keyword>
<dbReference type="SUPFAM" id="SSF100950">
    <property type="entry name" value="NagB/RpiA/CoA transferase-like"/>
    <property type="match status" value="2"/>
</dbReference>
<keyword evidence="1" id="KW-0456">Lyase</keyword>
<dbReference type="GO" id="GO:0016829">
    <property type="term" value="F:lyase activity"/>
    <property type="evidence" value="ECO:0007669"/>
    <property type="project" value="UniProtKB-KW"/>
</dbReference>
<dbReference type="PANTHER" id="PTHR40596">
    <property type="entry name" value="CITRATE LYASE ALPHA CHAIN"/>
    <property type="match status" value="1"/>
</dbReference>
<dbReference type="Pfam" id="PF04223">
    <property type="entry name" value="CitF"/>
    <property type="match status" value="1"/>
</dbReference>
<dbReference type="STRING" id="439481.Aboo_0970"/>
<protein>
    <submittedName>
        <fullName evidence="1">Citrate lyase, alpha subunit</fullName>
        <ecNumber evidence="1">4.1.3.6</ecNumber>
    </submittedName>
</protein>
<dbReference type="KEGG" id="abi:Aboo_0970"/>
<dbReference type="NCBIfam" id="TIGR01584">
    <property type="entry name" value="citF"/>
    <property type="match status" value="1"/>
</dbReference>
<evidence type="ECO:0000313" key="1">
    <source>
        <dbReference type="EMBL" id="ADD08779.1"/>
    </source>
</evidence>
<dbReference type="HOGENOM" id="CLU_046521_2_0_2"/>
<dbReference type="PANTHER" id="PTHR40596:SF1">
    <property type="entry name" value="CITRATE LYASE ALPHA CHAIN"/>
    <property type="match status" value="1"/>
</dbReference>
<gene>
    <name evidence="1" type="ordered locus">Aboo_0970</name>
</gene>
<proteinExistence type="predicted"/>
<dbReference type="OrthoDB" id="360121at2157"/>
<dbReference type="Proteomes" id="UP000001400">
    <property type="component" value="Chromosome"/>
</dbReference>
<dbReference type="eggNOG" id="arCOG06124">
    <property type="taxonomic scope" value="Archaea"/>
</dbReference>
<dbReference type="GO" id="GO:0008814">
    <property type="term" value="F:citrate CoA-transferase activity"/>
    <property type="evidence" value="ECO:0007669"/>
    <property type="project" value="InterPro"/>
</dbReference>
<dbReference type="InterPro" id="IPR037171">
    <property type="entry name" value="NagB/RpiA_transferase-like"/>
</dbReference>
<dbReference type="PIRSF" id="PIRSF009451">
    <property type="entry name" value="Citrt_lyas_alpha"/>
    <property type="match status" value="1"/>
</dbReference>
<dbReference type="GO" id="GO:0005737">
    <property type="term" value="C:cytoplasm"/>
    <property type="evidence" value="ECO:0007669"/>
    <property type="project" value="InterPro"/>
</dbReference>
<reference evidence="1" key="1">
    <citation type="submission" date="2010-02" db="EMBL/GenBank/DDBJ databases">
        <title>Complete sequence of Aciduliprofundum boonei T469.</title>
        <authorList>
            <consortium name="US DOE Joint Genome Institute"/>
            <person name="Lucas S."/>
            <person name="Copeland A."/>
            <person name="Lapidus A."/>
            <person name="Cheng J.-F."/>
            <person name="Bruce D."/>
            <person name="Goodwin L."/>
            <person name="Pitluck S."/>
            <person name="Saunders E."/>
            <person name="Detter J.C."/>
            <person name="Han C."/>
            <person name="Tapia R."/>
            <person name="Land M."/>
            <person name="Hauser L."/>
            <person name="Kyrpides N."/>
            <person name="Mikhailova N."/>
            <person name="Flores G."/>
            <person name="Reysenbach A.-L."/>
            <person name="Woyke T."/>
        </authorList>
    </citation>
    <scope>NUCLEOTIDE SEQUENCE</scope>
    <source>
        <strain evidence="1">T469</strain>
    </source>
</reference>
<dbReference type="AlphaFoldDB" id="B5ID75"/>
<dbReference type="EC" id="4.1.3.6" evidence="1"/>
<name>B5ID75_ACIB4</name>
<dbReference type="RefSeq" id="WP_008084314.1">
    <property type="nucleotide sequence ID" value="NC_013926.1"/>
</dbReference>
<organism evidence="1 2">
    <name type="scientific">Aciduliprofundum boonei (strain DSM 19572 / T469)</name>
    <dbReference type="NCBI Taxonomy" id="439481"/>
    <lineage>
        <taxon>Archaea</taxon>
        <taxon>Methanobacteriati</taxon>
        <taxon>Thermoplasmatota</taxon>
        <taxon>DHVE2 group</taxon>
        <taxon>Candidatus Aciduliprofundum</taxon>
    </lineage>
</organism>
<accession>B5ID75</accession>
<dbReference type="GO" id="GO:0006084">
    <property type="term" value="P:acetyl-CoA metabolic process"/>
    <property type="evidence" value="ECO:0007669"/>
    <property type="project" value="InterPro"/>
</dbReference>
<evidence type="ECO:0000313" key="2">
    <source>
        <dbReference type="Proteomes" id="UP000001400"/>
    </source>
</evidence>
<dbReference type="Gene3D" id="3.40.1080.10">
    <property type="entry name" value="Glutaconate Coenzyme A-transferase"/>
    <property type="match status" value="2"/>
</dbReference>
<dbReference type="GeneID" id="8827924"/>